<protein>
    <recommendedName>
        <fullName evidence="3">tetrahydrofolate synthase</fullName>
        <ecNumber evidence="3">6.3.2.17</ecNumber>
    </recommendedName>
    <alternativeName>
        <fullName evidence="9">Tetrahydrofolylpolyglutamate synthase</fullName>
    </alternativeName>
</protein>
<dbReference type="PANTHER" id="PTHR11136:SF0">
    <property type="entry name" value="DIHYDROFOLATE SYNTHETASE-RELATED"/>
    <property type="match status" value="1"/>
</dbReference>
<dbReference type="InterPro" id="IPR004101">
    <property type="entry name" value="Mur_ligase_C"/>
</dbReference>
<evidence type="ECO:0000256" key="2">
    <source>
        <dbReference type="ARBA" id="ARBA00008276"/>
    </source>
</evidence>
<dbReference type="eggNOG" id="COG0285">
    <property type="taxonomic scope" value="Bacteria"/>
</dbReference>
<evidence type="ECO:0000256" key="3">
    <source>
        <dbReference type="ARBA" id="ARBA00013025"/>
    </source>
</evidence>
<dbReference type="GO" id="GO:0046872">
    <property type="term" value="F:metal ion binding"/>
    <property type="evidence" value="ECO:0007669"/>
    <property type="project" value="UniProtKB-KW"/>
</dbReference>
<dbReference type="OrthoDB" id="9809356at2"/>
<dbReference type="Pfam" id="PF08245">
    <property type="entry name" value="Mur_ligase_M"/>
    <property type="match status" value="1"/>
</dbReference>
<evidence type="ECO:0000256" key="5">
    <source>
        <dbReference type="ARBA" id="ARBA00022723"/>
    </source>
</evidence>
<gene>
    <name evidence="13" type="ORF">CCALI_02639</name>
</gene>
<feature type="domain" description="Rhodanese" evidence="12">
    <location>
        <begin position="23"/>
        <end position="81"/>
    </location>
</feature>
<dbReference type="HOGENOM" id="CLU_015869_1_2_0"/>
<evidence type="ECO:0000313" key="14">
    <source>
        <dbReference type="Proteomes" id="UP000014227"/>
    </source>
</evidence>
<evidence type="ECO:0000256" key="10">
    <source>
        <dbReference type="ARBA" id="ARBA00047493"/>
    </source>
</evidence>
<dbReference type="SUPFAM" id="SSF53623">
    <property type="entry name" value="MurD-like peptide ligases, catalytic domain"/>
    <property type="match status" value="1"/>
</dbReference>
<dbReference type="InterPro" id="IPR036615">
    <property type="entry name" value="Mur_ligase_C_dom_sf"/>
</dbReference>
<dbReference type="PANTHER" id="PTHR11136">
    <property type="entry name" value="FOLYLPOLYGLUTAMATE SYNTHASE-RELATED"/>
    <property type="match status" value="1"/>
</dbReference>
<dbReference type="FunCoup" id="S0F035">
    <property type="interactions" value="455"/>
</dbReference>
<comment type="similarity">
    <text evidence="2 11">Belongs to the folylpolyglutamate synthase family.</text>
</comment>
<evidence type="ECO:0000313" key="13">
    <source>
        <dbReference type="EMBL" id="CCW36432.1"/>
    </source>
</evidence>
<dbReference type="Gene3D" id="3.90.190.20">
    <property type="entry name" value="Mur ligase, C-terminal domain"/>
    <property type="match status" value="1"/>
</dbReference>
<dbReference type="PATRIC" id="fig|1303518.3.peg.2743"/>
<dbReference type="Proteomes" id="UP000014227">
    <property type="component" value="Chromosome I"/>
</dbReference>
<evidence type="ECO:0000256" key="4">
    <source>
        <dbReference type="ARBA" id="ARBA00022598"/>
    </source>
</evidence>
<evidence type="ECO:0000256" key="6">
    <source>
        <dbReference type="ARBA" id="ARBA00022741"/>
    </source>
</evidence>
<sequence length="458" mass="50395">MDFEEAIAYMSSLLRFGWKLGLDRFEALCERLGNPHRRYHVIHVTGTKGKGSTTAMAAAILREAGYRVGGYYSPYVYDPCERVVVDGEKIPREDFARLVTLIRPYVEELARGPHGQTTEFELKTALGFCYFAEQKVDWACVEVGLGGRLDATNVVQPDATVITNIGLDHMHILGDTHAKIAAEKAGIIKCGIPCFTATDHPDALEVIQRTALQREAPLARVLPGQASHPTFDPTRVIWQLEVSDSASDLEKQTARVTIATPARLYSGLEVRMEGIYQRANAACAVAAVESALLRQGVQLDEEAVRRGLARCTLPGRMEVTKLTNQRVLVRDGAHNGMAAQALIGPVDAIYRRENLKRILFVTGMLSGHDPDEVLSLFAAKAAHVYCSQPDWKRALPKEQVAEVARRYCSSVSLHPTVRDALQAALDDSRAGDLILVTGSFYTVGEARIEEIASDQILR</sequence>
<organism evidence="13 14">
    <name type="scientific">Chthonomonas calidirosea (strain DSM 23976 / ICMP 18418 / T49)</name>
    <dbReference type="NCBI Taxonomy" id="1303518"/>
    <lineage>
        <taxon>Bacteria</taxon>
        <taxon>Bacillati</taxon>
        <taxon>Armatimonadota</taxon>
        <taxon>Chthonomonadia</taxon>
        <taxon>Chthonomonadales</taxon>
        <taxon>Chthonomonadaceae</taxon>
        <taxon>Chthonomonas</taxon>
    </lineage>
</organism>
<dbReference type="InterPro" id="IPR013221">
    <property type="entry name" value="Mur_ligase_cen"/>
</dbReference>
<comment type="cofactor">
    <cofactor evidence="1">
        <name>Mg(2+)</name>
        <dbReference type="ChEBI" id="CHEBI:18420"/>
    </cofactor>
</comment>
<keyword evidence="4 11" id="KW-0436">Ligase</keyword>
<dbReference type="GO" id="GO:0004326">
    <property type="term" value="F:tetrahydrofolylpolyglutamate synthase activity"/>
    <property type="evidence" value="ECO:0007669"/>
    <property type="project" value="UniProtKB-EC"/>
</dbReference>
<proteinExistence type="inferred from homology"/>
<dbReference type="InterPro" id="IPR001645">
    <property type="entry name" value="Folylpolyglutamate_synth"/>
</dbReference>
<dbReference type="KEGG" id="ccz:CCALI_02639"/>
<dbReference type="PIRSF" id="PIRSF001563">
    <property type="entry name" value="Folylpolyglu_synth"/>
    <property type="match status" value="1"/>
</dbReference>
<dbReference type="InterPro" id="IPR036565">
    <property type="entry name" value="Mur-like_cat_sf"/>
</dbReference>
<dbReference type="GO" id="GO:0008841">
    <property type="term" value="F:dihydrofolate synthase activity"/>
    <property type="evidence" value="ECO:0007669"/>
    <property type="project" value="TreeGrafter"/>
</dbReference>
<dbReference type="RefSeq" id="WP_016483941.1">
    <property type="nucleotide sequence ID" value="NC_021487.1"/>
</dbReference>
<name>S0F035_CHTCT</name>
<dbReference type="NCBIfam" id="TIGR01499">
    <property type="entry name" value="folC"/>
    <property type="match status" value="1"/>
</dbReference>
<dbReference type="SUPFAM" id="SSF53244">
    <property type="entry name" value="MurD-like peptide ligases, peptide-binding domain"/>
    <property type="match status" value="1"/>
</dbReference>
<dbReference type="InterPro" id="IPR001763">
    <property type="entry name" value="Rhodanese-like_dom"/>
</dbReference>
<dbReference type="FunFam" id="3.40.1190.10:FF:000011">
    <property type="entry name" value="Folylpolyglutamate synthase/dihydrofolate synthase"/>
    <property type="match status" value="1"/>
</dbReference>
<keyword evidence="14" id="KW-1185">Reference proteome</keyword>
<evidence type="ECO:0000256" key="8">
    <source>
        <dbReference type="ARBA" id="ARBA00022842"/>
    </source>
</evidence>
<dbReference type="EMBL" id="HF951689">
    <property type="protein sequence ID" value="CCW36432.1"/>
    <property type="molecule type" value="Genomic_DNA"/>
</dbReference>
<evidence type="ECO:0000256" key="9">
    <source>
        <dbReference type="ARBA" id="ARBA00030592"/>
    </source>
</evidence>
<evidence type="ECO:0000256" key="7">
    <source>
        <dbReference type="ARBA" id="ARBA00022840"/>
    </source>
</evidence>
<comment type="catalytic activity">
    <reaction evidence="10">
        <text>(6S)-5,6,7,8-tetrahydrofolyl-(gamma-L-Glu)(n) + L-glutamate + ATP = (6S)-5,6,7,8-tetrahydrofolyl-(gamma-L-Glu)(n+1) + ADP + phosphate + H(+)</text>
        <dbReference type="Rhea" id="RHEA:10580"/>
        <dbReference type="Rhea" id="RHEA-COMP:14738"/>
        <dbReference type="Rhea" id="RHEA-COMP:14740"/>
        <dbReference type="ChEBI" id="CHEBI:15378"/>
        <dbReference type="ChEBI" id="CHEBI:29985"/>
        <dbReference type="ChEBI" id="CHEBI:30616"/>
        <dbReference type="ChEBI" id="CHEBI:43474"/>
        <dbReference type="ChEBI" id="CHEBI:141005"/>
        <dbReference type="ChEBI" id="CHEBI:456216"/>
        <dbReference type="EC" id="6.3.2.17"/>
    </reaction>
</comment>
<keyword evidence="5" id="KW-0479">Metal-binding</keyword>
<dbReference type="Gene3D" id="3.40.1190.10">
    <property type="entry name" value="Mur-like, catalytic domain"/>
    <property type="match status" value="1"/>
</dbReference>
<dbReference type="GO" id="GO:0005737">
    <property type="term" value="C:cytoplasm"/>
    <property type="evidence" value="ECO:0007669"/>
    <property type="project" value="TreeGrafter"/>
</dbReference>
<evidence type="ECO:0000256" key="11">
    <source>
        <dbReference type="PIRNR" id="PIRNR001563"/>
    </source>
</evidence>
<evidence type="ECO:0000256" key="1">
    <source>
        <dbReference type="ARBA" id="ARBA00001946"/>
    </source>
</evidence>
<dbReference type="GO" id="GO:0005524">
    <property type="term" value="F:ATP binding"/>
    <property type="evidence" value="ECO:0007669"/>
    <property type="project" value="UniProtKB-KW"/>
</dbReference>
<dbReference type="AlphaFoldDB" id="S0F035"/>
<dbReference type="STRING" id="454171.CP488_01452"/>
<dbReference type="Pfam" id="PF02875">
    <property type="entry name" value="Mur_ligase_C"/>
    <property type="match status" value="1"/>
</dbReference>
<dbReference type="PROSITE" id="PS50206">
    <property type="entry name" value="RHODANESE_3"/>
    <property type="match status" value="1"/>
</dbReference>
<dbReference type="CDD" id="cd01983">
    <property type="entry name" value="SIMIBI"/>
    <property type="match status" value="1"/>
</dbReference>
<reference evidence="14" key="1">
    <citation type="submission" date="2013-03" db="EMBL/GenBank/DDBJ databases">
        <title>Genome sequence of Chthonomonas calidirosea, the first sequenced genome from the Armatimonadetes phylum (formally candidate division OP10).</title>
        <authorList>
            <person name="Lee K.C.Y."/>
            <person name="Morgan X.C."/>
            <person name="Dunfield P.F."/>
            <person name="Tamas I."/>
            <person name="Houghton K.M."/>
            <person name="Vyssotski M."/>
            <person name="Ryan J.L.J."/>
            <person name="Lagutin K."/>
            <person name="McDonald I.R."/>
            <person name="Stott M.B."/>
        </authorList>
    </citation>
    <scope>NUCLEOTIDE SEQUENCE [LARGE SCALE GENOMIC DNA]</scope>
    <source>
        <strain evidence="14">DSM 23976 / ICMP 18418 / T49</strain>
    </source>
</reference>
<keyword evidence="7 11" id="KW-0067">ATP-binding</keyword>
<dbReference type="EC" id="6.3.2.17" evidence="3"/>
<dbReference type="InParanoid" id="S0F035"/>
<keyword evidence="6 11" id="KW-0547">Nucleotide-binding</keyword>
<evidence type="ECO:0000259" key="12">
    <source>
        <dbReference type="PROSITE" id="PS50206"/>
    </source>
</evidence>
<accession>S0F035</accession>
<keyword evidence="8" id="KW-0460">Magnesium</keyword>